<name>E6QSE7_9ZZZZ</name>
<evidence type="ECO:0000259" key="3">
    <source>
        <dbReference type="Pfam" id="PF02470"/>
    </source>
</evidence>
<keyword evidence="2" id="KW-0812">Transmembrane</keyword>
<feature type="region of interest" description="Disordered" evidence="1">
    <location>
        <begin position="288"/>
        <end position="310"/>
    </location>
</feature>
<sequence>MENEPRYLLVGSVIVAVALAMVLGLVWLSGGNRIDYVHYTIYFRNQSVDGLDVSSPVKLRGVKVGEVTDYAFVTGAQEAVQVNIKVEPGTPLQTGCRATVQRSIVTGLATIEIDNPKTKSPLIQATDSPPWPVIAEGSSNFEKVTTNLTQMSEQASQALNNINQVLGAHNQQMFAQTLENLHTLSAQLVAHKQILYDSLRSVQSAADALKQASDHISVTSTHLDEQMGQLSQDATTTLKQTTQTLSSVQQQSVVVTQSLQNLIGTADYQMKQLGSDVHQDSQVIKETGQRLSDPGELLFSGHTANRAPGE</sequence>
<dbReference type="PANTHER" id="PTHR36698:SF3">
    <property type="entry name" value="ABC-TYPE TRANSPORT AUXILIARY LIPOPROTEIN COMPONENT DOMAIN-CONTAINING PROTEIN"/>
    <property type="match status" value="1"/>
</dbReference>
<accession>E6QSE7</accession>
<comment type="caution">
    <text evidence="4">The sequence shown here is derived from an EMBL/GenBank/DDBJ whole genome shotgun (WGS) entry which is preliminary data.</text>
</comment>
<evidence type="ECO:0000313" key="4">
    <source>
        <dbReference type="EMBL" id="CBI10169.1"/>
    </source>
</evidence>
<dbReference type="EMBL" id="CABR01000074">
    <property type="protein sequence ID" value="CBI10169.1"/>
    <property type="molecule type" value="Genomic_DNA"/>
</dbReference>
<dbReference type="InterPro" id="IPR003399">
    <property type="entry name" value="Mce/MlaD"/>
</dbReference>
<dbReference type="AlphaFoldDB" id="E6QSE7"/>
<protein>
    <submittedName>
        <fullName evidence="4">Putative ABC-type transport system periplasmic component</fullName>
    </submittedName>
</protein>
<keyword evidence="2" id="KW-1133">Transmembrane helix</keyword>
<reference evidence="4" key="1">
    <citation type="submission" date="2009-10" db="EMBL/GenBank/DDBJ databases">
        <title>Diversity of trophic interactions inside an arsenic-rich microbial ecosystem.</title>
        <authorList>
            <person name="Bertin P.N."/>
            <person name="Heinrich-Salmeron A."/>
            <person name="Pelletier E."/>
            <person name="Goulhen-Chollet F."/>
            <person name="Arsene-Ploetze F."/>
            <person name="Gallien S."/>
            <person name="Calteau A."/>
            <person name="Vallenet D."/>
            <person name="Casiot C."/>
            <person name="Chane-Woon-Ming B."/>
            <person name="Giloteaux L."/>
            <person name="Barakat M."/>
            <person name="Bonnefoy V."/>
            <person name="Bruneel O."/>
            <person name="Chandler M."/>
            <person name="Cleiss J."/>
            <person name="Duran R."/>
            <person name="Elbaz-Poulichet F."/>
            <person name="Fonknechten N."/>
            <person name="Lauga B."/>
            <person name="Mornico D."/>
            <person name="Ortet P."/>
            <person name="Schaeffer C."/>
            <person name="Siguier P."/>
            <person name="Alexander Thil Smith A."/>
            <person name="Van Dorsselaer A."/>
            <person name="Weissenbach J."/>
            <person name="Medigue C."/>
            <person name="Le Paslier D."/>
        </authorList>
    </citation>
    <scope>NUCLEOTIDE SEQUENCE</scope>
</reference>
<feature type="transmembrane region" description="Helical" evidence="2">
    <location>
        <begin position="7"/>
        <end position="28"/>
    </location>
</feature>
<evidence type="ECO:0000256" key="2">
    <source>
        <dbReference type="SAM" id="Phobius"/>
    </source>
</evidence>
<evidence type="ECO:0000256" key="1">
    <source>
        <dbReference type="SAM" id="MobiDB-lite"/>
    </source>
</evidence>
<gene>
    <name evidence="4" type="ORF">CARN7_0934</name>
</gene>
<proteinExistence type="predicted"/>
<organism evidence="4">
    <name type="scientific">mine drainage metagenome</name>
    <dbReference type="NCBI Taxonomy" id="410659"/>
    <lineage>
        <taxon>unclassified sequences</taxon>
        <taxon>metagenomes</taxon>
        <taxon>ecological metagenomes</taxon>
    </lineage>
</organism>
<feature type="domain" description="Mce/MlaD" evidence="3">
    <location>
        <begin position="38"/>
        <end position="114"/>
    </location>
</feature>
<dbReference type="Pfam" id="PF02470">
    <property type="entry name" value="MlaD"/>
    <property type="match status" value="1"/>
</dbReference>
<dbReference type="PANTHER" id="PTHR36698">
    <property type="entry name" value="BLL5892 PROTEIN"/>
    <property type="match status" value="1"/>
</dbReference>
<keyword evidence="2" id="KW-0472">Membrane</keyword>